<evidence type="ECO:0000256" key="11">
    <source>
        <dbReference type="HAMAP-Rule" id="MF_01469"/>
    </source>
</evidence>
<keyword evidence="1 11" id="KW-0963">Cytoplasm</keyword>
<dbReference type="Pfam" id="PF01751">
    <property type="entry name" value="Toprim"/>
    <property type="match status" value="1"/>
</dbReference>
<evidence type="ECO:0000256" key="9">
    <source>
        <dbReference type="ARBA" id="ARBA00022842"/>
    </source>
</evidence>
<dbReference type="Proteomes" id="UP000219546">
    <property type="component" value="Unassembled WGS sequence"/>
</dbReference>
<evidence type="ECO:0000256" key="2">
    <source>
        <dbReference type="ARBA" id="ARBA00022517"/>
    </source>
</evidence>
<dbReference type="SMART" id="SM00493">
    <property type="entry name" value="TOPRIM"/>
    <property type="match status" value="1"/>
</dbReference>
<dbReference type="PANTHER" id="PTHR39156:SF1">
    <property type="entry name" value="RIBONUCLEASE M5"/>
    <property type="match status" value="1"/>
</dbReference>
<evidence type="ECO:0000313" key="14">
    <source>
        <dbReference type="EMBL" id="SNX75715.1"/>
    </source>
</evidence>
<dbReference type="GO" id="GO:0043822">
    <property type="term" value="F:ribonuclease M5 activity"/>
    <property type="evidence" value="ECO:0007669"/>
    <property type="project" value="UniProtKB-UniRule"/>
</dbReference>
<dbReference type="InterPro" id="IPR025156">
    <property type="entry name" value="RNase_M5_C"/>
</dbReference>
<dbReference type="GO" id="GO:0006364">
    <property type="term" value="P:rRNA processing"/>
    <property type="evidence" value="ECO:0007669"/>
    <property type="project" value="UniProtKB-UniRule"/>
</dbReference>
<dbReference type="EC" id="3.1.26.8" evidence="11 12"/>
<reference evidence="14 15" key="1">
    <citation type="submission" date="2017-08" db="EMBL/GenBank/DDBJ databases">
        <authorList>
            <person name="de Groot N.N."/>
        </authorList>
    </citation>
    <scope>NUCLEOTIDE SEQUENCE [LARGE SCALE GENOMIC DNA]</scope>
    <source>
        <strain evidence="14 15">JC228</strain>
    </source>
</reference>
<keyword evidence="7 11" id="KW-0255">Endonuclease</keyword>
<dbReference type="HAMAP" id="MF_01469">
    <property type="entry name" value="RNase_M5"/>
    <property type="match status" value="1"/>
</dbReference>
<evidence type="ECO:0000259" key="13">
    <source>
        <dbReference type="PROSITE" id="PS50880"/>
    </source>
</evidence>
<dbReference type="InterPro" id="IPR034141">
    <property type="entry name" value="TOPRIM_RNase_M5-like"/>
</dbReference>
<dbReference type="NCBIfam" id="TIGR00334">
    <property type="entry name" value="5S_RNA_mat_M5"/>
    <property type="match status" value="1"/>
</dbReference>
<keyword evidence="5" id="KW-0479">Metal-binding</keyword>
<comment type="function">
    <text evidence="11">Required for correct processing of both the 5' and 3' ends of 5S rRNA precursor. Cleaves both sides of a double-stranded region yielding mature 5S rRNA in one step.</text>
</comment>
<dbReference type="SUPFAM" id="SSF110455">
    <property type="entry name" value="Toprim domain"/>
    <property type="match status" value="1"/>
</dbReference>
<dbReference type="GO" id="GO:0019843">
    <property type="term" value="F:rRNA binding"/>
    <property type="evidence" value="ECO:0007669"/>
    <property type="project" value="UniProtKB-KW"/>
</dbReference>
<keyword evidence="9" id="KW-0460">Magnesium</keyword>
<keyword evidence="15" id="KW-1185">Reference proteome</keyword>
<dbReference type="PROSITE" id="PS50880">
    <property type="entry name" value="TOPRIM"/>
    <property type="match status" value="1"/>
</dbReference>
<dbReference type="InterPro" id="IPR006171">
    <property type="entry name" value="TOPRIM_dom"/>
</dbReference>
<dbReference type="FunFam" id="3.40.1360.10:FF:000006">
    <property type="entry name" value="Ribonuclease M5"/>
    <property type="match status" value="1"/>
</dbReference>
<accession>A0A285D7W2</accession>
<evidence type="ECO:0000256" key="8">
    <source>
        <dbReference type="ARBA" id="ARBA00022801"/>
    </source>
</evidence>
<keyword evidence="3 11" id="KW-0698">rRNA processing</keyword>
<evidence type="ECO:0000256" key="1">
    <source>
        <dbReference type="ARBA" id="ARBA00022490"/>
    </source>
</evidence>
<comment type="similarity">
    <text evidence="11">Belongs to the ribonuclease M5 family.</text>
</comment>
<evidence type="ECO:0000313" key="15">
    <source>
        <dbReference type="Proteomes" id="UP000219546"/>
    </source>
</evidence>
<comment type="catalytic activity">
    <reaction evidence="11">
        <text>Endonucleolytic cleavage of RNA, removing 21 and 42 nucleotides, respectively, from the 5'- and 3'-termini of a 5S-rRNA precursor.</text>
        <dbReference type="EC" id="3.1.26.8"/>
    </reaction>
</comment>
<comment type="subcellular location">
    <subcellularLocation>
        <location evidence="11">Cytoplasm</location>
    </subcellularLocation>
</comment>
<name>A0A285D7W2_9BACI</name>
<organism evidence="14 15">
    <name type="scientific">Bacillus oleivorans</name>
    <dbReference type="NCBI Taxonomy" id="1448271"/>
    <lineage>
        <taxon>Bacteria</taxon>
        <taxon>Bacillati</taxon>
        <taxon>Bacillota</taxon>
        <taxon>Bacilli</taxon>
        <taxon>Bacillales</taxon>
        <taxon>Bacillaceae</taxon>
        <taxon>Bacillus</taxon>
    </lineage>
</organism>
<gene>
    <name evidence="11" type="primary">rnmV</name>
    <name evidence="14" type="ORF">SAMN05877753_11541</name>
</gene>
<sequence length="203" mass="22707">MNIDVIVTKMFQDRGKKVRKIKEIIVVEGKDDTVAVKRAVEADTIETNGSAVPPYVIEQIKLAQATRGVIILTDPDYPGQRIRNIIEQAVPGCKHAFLPKHLALEKRGRGVGVEHAAPDVIQEALKDAHTTTEQIEEVITYDDLIDAGLIAGQKARSRRERLGAVLKIGYANGKQLYKRLQTFQITREQFKAALEDLDQEEQK</sequence>
<keyword evidence="4 11" id="KW-0540">Nuclease</keyword>
<evidence type="ECO:0000256" key="4">
    <source>
        <dbReference type="ARBA" id="ARBA00022722"/>
    </source>
</evidence>
<dbReference type="GO" id="GO:0005737">
    <property type="term" value="C:cytoplasm"/>
    <property type="evidence" value="ECO:0007669"/>
    <property type="project" value="UniProtKB-SubCell"/>
</dbReference>
<evidence type="ECO:0000256" key="3">
    <source>
        <dbReference type="ARBA" id="ARBA00022552"/>
    </source>
</evidence>
<evidence type="ECO:0000256" key="10">
    <source>
        <dbReference type="ARBA" id="ARBA00022884"/>
    </source>
</evidence>
<evidence type="ECO:0000256" key="7">
    <source>
        <dbReference type="ARBA" id="ARBA00022759"/>
    </source>
</evidence>
<dbReference type="InterPro" id="IPR004466">
    <property type="entry name" value="RNase_M5"/>
</dbReference>
<evidence type="ECO:0000256" key="5">
    <source>
        <dbReference type="ARBA" id="ARBA00022723"/>
    </source>
</evidence>
<dbReference type="PANTHER" id="PTHR39156">
    <property type="entry name" value="RIBONUCLEASE M5"/>
    <property type="match status" value="1"/>
</dbReference>
<dbReference type="Pfam" id="PF13331">
    <property type="entry name" value="DUF4093"/>
    <property type="match status" value="1"/>
</dbReference>
<dbReference type="EMBL" id="OAOP01000015">
    <property type="protein sequence ID" value="SNX75715.1"/>
    <property type="molecule type" value="Genomic_DNA"/>
</dbReference>
<dbReference type="GO" id="GO:0046872">
    <property type="term" value="F:metal ion binding"/>
    <property type="evidence" value="ECO:0007669"/>
    <property type="project" value="UniProtKB-KW"/>
</dbReference>
<dbReference type="Gene3D" id="3.40.1360.10">
    <property type="match status" value="1"/>
</dbReference>
<dbReference type="RefSeq" id="WP_281257352.1">
    <property type="nucleotide sequence ID" value="NZ_JBEPMQ010000020.1"/>
</dbReference>
<dbReference type="CDD" id="cd01027">
    <property type="entry name" value="TOPRIM_RNase_M5_like"/>
    <property type="match status" value="1"/>
</dbReference>
<keyword evidence="6 11" id="KW-0699">rRNA-binding</keyword>
<keyword evidence="2 11" id="KW-0690">Ribosome biogenesis</keyword>
<dbReference type="AlphaFoldDB" id="A0A285D7W2"/>
<keyword evidence="8 11" id="KW-0378">Hydrolase</keyword>
<feature type="domain" description="Toprim" evidence="13">
    <location>
        <begin position="22"/>
        <end position="112"/>
    </location>
</feature>
<protein>
    <recommendedName>
        <fullName evidence="11 12">Ribonuclease M5</fullName>
        <ecNumber evidence="11 12">3.1.26.8</ecNumber>
    </recommendedName>
    <alternativeName>
        <fullName evidence="11">RNase M5</fullName>
    </alternativeName>
    <alternativeName>
        <fullName evidence="11">Ribosomal RNA terminal maturase M5</fullName>
    </alternativeName>
</protein>
<proteinExistence type="inferred from homology"/>
<keyword evidence="10 11" id="KW-0694">RNA-binding</keyword>
<evidence type="ECO:0000256" key="12">
    <source>
        <dbReference type="NCBIfam" id="TIGR00334"/>
    </source>
</evidence>
<evidence type="ECO:0000256" key="6">
    <source>
        <dbReference type="ARBA" id="ARBA00022730"/>
    </source>
</evidence>